<dbReference type="PANTHER" id="PTHR35024:SF4">
    <property type="entry name" value="POLYMER-FORMING CYTOSKELETAL PROTEIN"/>
    <property type="match status" value="1"/>
</dbReference>
<evidence type="ECO:0000256" key="2">
    <source>
        <dbReference type="SAM" id="MobiDB-lite"/>
    </source>
</evidence>
<organism evidence="3 4">
    <name type="scientific">Marinobacter albus</name>
    <dbReference type="NCBI Taxonomy" id="3030833"/>
    <lineage>
        <taxon>Bacteria</taxon>
        <taxon>Pseudomonadati</taxon>
        <taxon>Pseudomonadota</taxon>
        <taxon>Gammaproteobacteria</taxon>
        <taxon>Pseudomonadales</taxon>
        <taxon>Marinobacteraceae</taxon>
        <taxon>Marinobacter</taxon>
    </lineage>
</organism>
<comment type="similarity">
    <text evidence="1">Belongs to the bactofilin family.</text>
</comment>
<evidence type="ECO:0000313" key="4">
    <source>
        <dbReference type="Proteomes" id="UP001223547"/>
    </source>
</evidence>
<evidence type="ECO:0000256" key="1">
    <source>
        <dbReference type="ARBA" id="ARBA00044755"/>
    </source>
</evidence>
<reference evidence="3 4" key="1">
    <citation type="submission" date="2023-05" db="EMBL/GenBank/DDBJ databases">
        <title>Marinobacter albus sp. nov., a marine bacterium isolated from sand in a coastal intertidal zone of huludao.</title>
        <authorList>
            <person name="Deng T."/>
        </authorList>
    </citation>
    <scope>NUCLEOTIDE SEQUENCE [LARGE SCALE GENOMIC DNA]</scope>
    <source>
        <strain evidence="3 4">M216</strain>
    </source>
</reference>
<sequence length="162" mass="17174">MLGKKKQKPRRPTGHFDTLISSRTTVEGDVQFSGGLHVDGKVHGKVVAEEGSDAVLRISEIGEIAGDIVAPHVIINGTVHGDVYASAHLELAEKASINGNVYYNLIEMAMGASVNGNLVHQREPAGLLTQDKPRVKSESFSSDDRSVAAEAEAEVESGGKSE</sequence>
<dbReference type="Proteomes" id="UP001223547">
    <property type="component" value="Unassembled WGS sequence"/>
</dbReference>
<name>A0ABT7HEX0_9GAMM</name>
<dbReference type="Pfam" id="PF04519">
    <property type="entry name" value="Bactofilin"/>
    <property type="match status" value="1"/>
</dbReference>
<feature type="compositionally biased region" description="Basic and acidic residues" evidence="2">
    <location>
        <begin position="131"/>
        <end position="147"/>
    </location>
</feature>
<proteinExistence type="inferred from homology"/>
<keyword evidence="4" id="KW-1185">Reference proteome</keyword>
<dbReference type="RefSeq" id="WP_219868018.1">
    <property type="nucleotide sequence ID" value="NZ_JASSQD010000002.1"/>
</dbReference>
<dbReference type="InterPro" id="IPR007607">
    <property type="entry name" value="BacA/B"/>
</dbReference>
<accession>A0ABT7HEX0</accession>
<dbReference type="PANTHER" id="PTHR35024">
    <property type="entry name" value="HYPOTHETICAL CYTOSOLIC PROTEIN"/>
    <property type="match status" value="1"/>
</dbReference>
<feature type="region of interest" description="Disordered" evidence="2">
    <location>
        <begin position="125"/>
        <end position="162"/>
    </location>
</feature>
<protein>
    <submittedName>
        <fullName evidence="3">Polymer-forming cytoskeletal protein</fullName>
    </submittedName>
</protein>
<gene>
    <name evidence="3" type="ORF">QQF73_14880</name>
</gene>
<dbReference type="EMBL" id="JASSQD010000002">
    <property type="protein sequence ID" value="MDK9558917.1"/>
    <property type="molecule type" value="Genomic_DNA"/>
</dbReference>
<evidence type="ECO:0000313" key="3">
    <source>
        <dbReference type="EMBL" id="MDK9558917.1"/>
    </source>
</evidence>
<comment type="caution">
    <text evidence="3">The sequence shown here is derived from an EMBL/GenBank/DDBJ whole genome shotgun (WGS) entry which is preliminary data.</text>
</comment>